<comment type="caution">
    <text evidence="1">The sequence shown here is derived from an EMBL/GenBank/DDBJ whole genome shotgun (WGS) entry which is preliminary data.</text>
</comment>
<dbReference type="AlphaFoldDB" id="A0A645D2P8"/>
<gene>
    <name evidence="1" type="ORF">SDC9_130543</name>
</gene>
<proteinExistence type="predicted"/>
<evidence type="ECO:0000313" key="1">
    <source>
        <dbReference type="EMBL" id="MPM83479.1"/>
    </source>
</evidence>
<sequence length="197" mass="22550">MLGTFEQSLHTLWKYQAFLFETSSECIPESLGLLTDLLKHEMFEAALLSSLHIPIDMLYRTLESIPVEVVNLDIIAGYDRNIQILEVLDFARMAQERRDITGNQIRMLTTPYDQRTVLSCNHHRLGMLRANHGNGIRAFQALDRLSHREQEIPVVVKVYQMSDHLTVCLAGKRDLMAFQPRAELGVVFDDAVVHNCN</sequence>
<reference evidence="1" key="1">
    <citation type="submission" date="2019-08" db="EMBL/GenBank/DDBJ databases">
        <authorList>
            <person name="Kucharzyk K."/>
            <person name="Murdoch R.W."/>
            <person name="Higgins S."/>
            <person name="Loffler F."/>
        </authorList>
    </citation>
    <scope>NUCLEOTIDE SEQUENCE</scope>
</reference>
<organism evidence="1">
    <name type="scientific">bioreactor metagenome</name>
    <dbReference type="NCBI Taxonomy" id="1076179"/>
    <lineage>
        <taxon>unclassified sequences</taxon>
        <taxon>metagenomes</taxon>
        <taxon>ecological metagenomes</taxon>
    </lineage>
</organism>
<protein>
    <submittedName>
        <fullName evidence="1">Uncharacterized protein</fullName>
    </submittedName>
</protein>
<dbReference type="EMBL" id="VSSQ01032269">
    <property type="protein sequence ID" value="MPM83479.1"/>
    <property type="molecule type" value="Genomic_DNA"/>
</dbReference>
<name>A0A645D2P8_9ZZZZ</name>
<accession>A0A645D2P8</accession>